<feature type="domain" description="Alpha-D-phosphohexomutase alpha/beta/alpha" evidence="10">
    <location>
        <begin position="328"/>
        <end position="453"/>
    </location>
</feature>
<evidence type="ECO:0000259" key="10">
    <source>
        <dbReference type="Pfam" id="PF02880"/>
    </source>
</evidence>
<feature type="domain" description="Alpha-D-phosphohexomutase alpha/beta/alpha" evidence="8">
    <location>
        <begin position="44"/>
        <end position="181"/>
    </location>
</feature>
<dbReference type="InterPro" id="IPR005844">
    <property type="entry name" value="A-D-PHexomutase_a/b/a-I"/>
</dbReference>
<evidence type="ECO:0000256" key="2">
    <source>
        <dbReference type="ARBA" id="ARBA00010231"/>
    </source>
</evidence>
<keyword evidence="12" id="KW-1185">Reference proteome</keyword>
<keyword evidence="4 7" id="KW-0479">Metal-binding</keyword>
<evidence type="ECO:0000313" key="11">
    <source>
        <dbReference type="EMBL" id="USG63346.1"/>
    </source>
</evidence>
<evidence type="ECO:0000256" key="1">
    <source>
        <dbReference type="ARBA" id="ARBA00001946"/>
    </source>
</evidence>
<comment type="similarity">
    <text evidence="2 7">Belongs to the phosphohexose mutase family.</text>
</comment>
<dbReference type="PANTHER" id="PTHR45745">
    <property type="entry name" value="PHOSPHOMANNOMUTASE 45A"/>
    <property type="match status" value="1"/>
</dbReference>
<dbReference type="EMBL" id="CP098755">
    <property type="protein sequence ID" value="USG63346.1"/>
    <property type="molecule type" value="Genomic_DNA"/>
</dbReference>
<dbReference type="InterPro" id="IPR016055">
    <property type="entry name" value="A-D-PHexomutase_a/b/a-I/II/III"/>
</dbReference>
<keyword evidence="6" id="KW-0413">Isomerase</keyword>
<comment type="cofactor">
    <cofactor evidence="1">
        <name>Mg(2+)</name>
        <dbReference type="ChEBI" id="CHEBI:18420"/>
    </cofactor>
</comment>
<dbReference type="SUPFAM" id="SSF55957">
    <property type="entry name" value="Phosphoglucomutase, C-terminal domain"/>
    <property type="match status" value="1"/>
</dbReference>
<dbReference type="Gene3D" id="3.30.310.50">
    <property type="entry name" value="Alpha-D-phosphohexomutase, C-terminal domain"/>
    <property type="match status" value="1"/>
</dbReference>
<sequence length="584" mass="65746">MLTWRKRFQYWLDHPDMDADMRQQLLVLKERDLLLEDCFFQNIDFGTGGIRGEMGPGPNRMNAYTVRKVMEGFARYLLQNKDFAKEKGIVIAYDPRHQSSRFAWEAARLMGNHGFRVFFFERVCPTPLLSFAIRHLKAVGGVMITASHNPPTDNGCKLYDADGCQLTPETASHVMHQMNKIIDELAIPTMTQDALQKSGLLLPVFDELAEAYFSCLEALRPRALPYGSVTEKPSIVYTPLNGAAYEIWRRGLERFGFAHALVVTEQAAPDPDFRHAPVLNPEDPESFSRAIQYGSEAGADLLLATDPDADRVGAAIPTDSGTYEVLTGNQLGALLLDYILSAMARSGILPVNGVVLKTIVSSELCTAIAREYGIPTVDTLTGFKFIGEKMSEYQQTGEYRFLFGMEESNGYVFGDHIRDKDGIQSALLAADMCAFHKAQGRTLKQQLEKLYRKHGYYREMLMTFTQKGKAGMERISSVMEHFRNQTYTSFAGLLTTAIEDYQTGERQDLLQGQRRALTLPRSNVRKYFLEDESWFCLRPSGTEPKLKCYIGVKGSTLAESKRKIEQITQAVQNIIRPLLADLHS</sequence>
<dbReference type="InterPro" id="IPR005846">
    <property type="entry name" value="A-D-PHexomutase_a/b/a-III"/>
</dbReference>
<dbReference type="InterPro" id="IPR005845">
    <property type="entry name" value="A-D-PHexomutase_a/b/a-II"/>
</dbReference>
<evidence type="ECO:0000256" key="4">
    <source>
        <dbReference type="ARBA" id="ARBA00022723"/>
    </source>
</evidence>
<dbReference type="Proteomes" id="UP001056500">
    <property type="component" value="Chromosome"/>
</dbReference>
<evidence type="ECO:0000259" key="8">
    <source>
        <dbReference type="Pfam" id="PF02878"/>
    </source>
</evidence>
<dbReference type="Pfam" id="PF02878">
    <property type="entry name" value="PGM_PMM_I"/>
    <property type="match status" value="1"/>
</dbReference>
<dbReference type="SUPFAM" id="SSF53738">
    <property type="entry name" value="Phosphoglucomutase, first 3 domains"/>
    <property type="match status" value="3"/>
</dbReference>
<proteinExistence type="inferred from homology"/>
<evidence type="ECO:0000256" key="3">
    <source>
        <dbReference type="ARBA" id="ARBA00022553"/>
    </source>
</evidence>
<keyword evidence="5 7" id="KW-0460">Magnesium</keyword>
<dbReference type="CDD" id="cd05799">
    <property type="entry name" value="PGM2"/>
    <property type="match status" value="1"/>
</dbReference>
<protein>
    <submittedName>
        <fullName evidence="11">Phospho-sugar mutase</fullName>
    </submittedName>
</protein>
<feature type="domain" description="Alpha-D-phosphohexomutase alpha/beta/alpha" evidence="9">
    <location>
        <begin position="234"/>
        <end position="315"/>
    </location>
</feature>
<dbReference type="Gene3D" id="3.40.120.10">
    <property type="entry name" value="Alpha-D-Glucose-1,6-Bisphosphate, subunit A, domain 3"/>
    <property type="match status" value="3"/>
</dbReference>
<evidence type="ECO:0000259" key="9">
    <source>
        <dbReference type="Pfam" id="PF02879"/>
    </source>
</evidence>
<dbReference type="Pfam" id="PF02880">
    <property type="entry name" value="PGM_PMM_III"/>
    <property type="match status" value="1"/>
</dbReference>
<evidence type="ECO:0000256" key="7">
    <source>
        <dbReference type="RuleBase" id="RU004326"/>
    </source>
</evidence>
<dbReference type="InterPro" id="IPR016066">
    <property type="entry name" value="A-D-PHexomutase_CS"/>
</dbReference>
<gene>
    <name evidence="11" type="ORF">NDK47_14245</name>
</gene>
<name>A0ABY4W918_9BACL</name>
<dbReference type="RefSeq" id="WP_251870428.1">
    <property type="nucleotide sequence ID" value="NZ_CP098755.1"/>
</dbReference>
<evidence type="ECO:0000313" key="12">
    <source>
        <dbReference type="Proteomes" id="UP001056500"/>
    </source>
</evidence>
<dbReference type="Pfam" id="PF02879">
    <property type="entry name" value="PGM_PMM_II"/>
    <property type="match status" value="1"/>
</dbReference>
<evidence type="ECO:0000256" key="6">
    <source>
        <dbReference type="ARBA" id="ARBA00023235"/>
    </source>
</evidence>
<reference evidence="11" key="1">
    <citation type="submission" date="2022-06" db="EMBL/GenBank/DDBJ databases">
        <title>Genome sequencing of Brevibacillus sp. BB3-R1.</title>
        <authorList>
            <person name="Heo J."/>
            <person name="Lee D."/>
            <person name="Won M."/>
            <person name="Han B.-H."/>
            <person name="Hong S.-B."/>
            <person name="Kwon S.-W."/>
        </authorList>
    </citation>
    <scope>NUCLEOTIDE SEQUENCE</scope>
    <source>
        <strain evidence="11">BB3-R1</strain>
    </source>
</reference>
<evidence type="ECO:0000256" key="5">
    <source>
        <dbReference type="ARBA" id="ARBA00022842"/>
    </source>
</evidence>
<dbReference type="InterPro" id="IPR036900">
    <property type="entry name" value="A-D-PHexomutase_C_sf"/>
</dbReference>
<keyword evidence="3" id="KW-0597">Phosphoprotein</keyword>
<dbReference type="PANTHER" id="PTHR45745:SF1">
    <property type="entry name" value="PHOSPHOGLUCOMUTASE 2B-RELATED"/>
    <property type="match status" value="1"/>
</dbReference>
<accession>A0ABY4W918</accession>
<organism evidence="11 12">
    <name type="scientific">Brevibacillus ruminantium</name>
    <dbReference type="NCBI Taxonomy" id="2950604"/>
    <lineage>
        <taxon>Bacteria</taxon>
        <taxon>Bacillati</taxon>
        <taxon>Bacillota</taxon>
        <taxon>Bacilli</taxon>
        <taxon>Bacillales</taxon>
        <taxon>Paenibacillaceae</taxon>
        <taxon>Brevibacillus</taxon>
    </lineage>
</organism>
<dbReference type="PROSITE" id="PS00710">
    <property type="entry name" value="PGM_PMM"/>
    <property type="match status" value="1"/>
</dbReference>